<accession>A0ABQ4Y375</accession>
<sequence length="555" mass="64305">MSGSWGVPLFCVPLRVEALSSFKLELEDSIEIRCIGRCNNYVVLQSIPCSPECKIVGQILLDHPLSYALTTVDVPFVYLQQFWKTVNKVPDTKDTIRFKLDTQDIVYTVDIFCDTLKLPVETPENPFIAPVNIEVIQSFMQRVGYQGIVDKADIRWCVFITTGNVIVRGMLIPDAFLTKEIRATNDYKEYETVFVNVVVPMNQPQMVVDGEKDEESYADKFASSMLHDDVDDSGDRIEPGSHKEHLEVVDDDDDDENKEEKKDDEMGIHPTITTSTDTTSSADLQQQLYLKMKSNLQDQANDPTLWDVLKRKFKKSSTSNTSCRDDDFHSQHYDDHQDDDAPPEGEKRVKRHKASKSSKSARGSSSKRPARESITYVTKQQQHQQKEWDAWEDETIIDEDEVIPKDETPELITKFQNNDMLSNQFRNIEEYAYHLEQTTNFIENQMVWESRQEDIRRSIPKPLVFYGPQRKPNESLRITEVVRIITDQLYGLDFMEQILVMRENDKPDSFFEADFKYLNKNDINNLYYLCRNKKVKVDEFLNNVHQKSCDLGESS</sequence>
<reference evidence="2" key="1">
    <citation type="journal article" date="2022" name="Int. J. Mol. Sci.">
        <title>Draft Genome of Tanacetum Coccineum: Genomic Comparison of Closely Related Tanacetum-Family Plants.</title>
        <authorList>
            <person name="Yamashiro T."/>
            <person name="Shiraishi A."/>
            <person name="Nakayama K."/>
            <person name="Satake H."/>
        </authorList>
    </citation>
    <scope>NUCLEOTIDE SEQUENCE</scope>
</reference>
<evidence type="ECO:0000313" key="2">
    <source>
        <dbReference type="EMBL" id="GJS72041.1"/>
    </source>
</evidence>
<keyword evidence="3" id="KW-1185">Reference proteome</keyword>
<organism evidence="2 3">
    <name type="scientific">Tanacetum coccineum</name>
    <dbReference type="NCBI Taxonomy" id="301880"/>
    <lineage>
        <taxon>Eukaryota</taxon>
        <taxon>Viridiplantae</taxon>
        <taxon>Streptophyta</taxon>
        <taxon>Embryophyta</taxon>
        <taxon>Tracheophyta</taxon>
        <taxon>Spermatophyta</taxon>
        <taxon>Magnoliopsida</taxon>
        <taxon>eudicotyledons</taxon>
        <taxon>Gunneridae</taxon>
        <taxon>Pentapetalae</taxon>
        <taxon>asterids</taxon>
        <taxon>campanulids</taxon>
        <taxon>Asterales</taxon>
        <taxon>Asteraceae</taxon>
        <taxon>Asteroideae</taxon>
        <taxon>Anthemideae</taxon>
        <taxon>Anthemidinae</taxon>
        <taxon>Tanacetum</taxon>
    </lineage>
</organism>
<feature type="compositionally biased region" description="Basic and acidic residues" evidence="1">
    <location>
        <begin position="323"/>
        <end position="335"/>
    </location>
</feature>
<name>A0ABQ4Y375_9ASTR</name>
<protein>
    <submittedName>
        <fullName evidence="2">Uncharacterized protein</fullName>
    </submittedName>
</protein>
<feature type="region of interest" description="Disordered" evidence="1">
    <location>
        <begin position="225"/>
        <end position="280"/>
    </location>
</feature>
<dbReference type="Proteomes" id="UP001151760">
    <property type="component" value="Unassembled WGS sequence"/>
</dbReference>
<evidence type="ECO:0000256" key="1">
    <source>
        <dbReference type="SAM" id="MobiDB-lite"/>
    </source>
</evidence>
<gene>
    <name evidence="2" type="ORF">Tco_0704882</name>
</gene>
<reference evidence="2" key="2">
    <citation type="submission" date="2022-01" db="EMBL/GenBank/DDBJ databases">
        <authorList>
            <person name="Yamashiro T."/>
            <person name="Shiraishi A."/>
            <person name="Satake H."/>
            <person name="Nakayama K."/>
        </authorList>
    </citation>
    <scope>NUCLEOTIDE SEQUENCE</scope>
</reference>
<feature type="region of interest" description="Disordered" evidence="1">
    <location>
        <begin position="317"/>
        <end position="389"/>
    </location>
</feature>
<feature type="compositionally biased region" description="Basic and acidic residues" evidence="1">
    <location>
        <begin position="233"/>
        <end position="248"/>
    </location>
</feature>
<feature type="compositionally biased region" description="Low complexity" evidence="1">
    <location>
        <begin position="271"/>
        <end position="280"/>
    </location>
</feature>
<feature type="compositionally biased region" description="Basic and acidic residues" evidence="1">
    <location>
        <begin position="258"/>
        <end position="267"/>
    </location>
</feature>
<evidence type="ECO:0000313" key="3">
    <source>
        <dbReference type="Proteomes" id="UP001151760"/>
    </source>
</evidence>
<comment type="caution">
    <text evidence="2">The sequence shown here is derived from an EMBL/GenBank/DDBJ whole genome shotgun (WGS) entry which is preliminary data.</text>
</comment>
<feature type="compositionally biased region" description="Low complexity" evidence="1">
    <location>
        <begin position="357"/>
        <end position="367"/>
    </location>
</feature>
<dbReference type="EMBL" id="BQNB010010051">
    <property type="protein sequence ID" value="GJS72041.1"/>
    <property type="molecule type" value="Genomic_DNA"/>
</dbReference>
<proteinExistence type="predicted"/>